<feature type="domain" description="PDZ" evidence="2">
    <location>
        <begin position="316"/>
        <end position="381"/>
    </location>
</feature>
<sequence length="395" mass="44754">MRKTSLALLLALLQLFASAQEEFVTPSRFLTRLPFEQLTGGVILMRGCFSTFPDTLNFILDTGSGGISLDSTTTAYFGLKPTPSDKTIRGIGGIRQVSFLNNHQLRLPDLTIDSLNFHINDYELLSSVYGERIDGIIGYSVLSRYILKINFDSSYLEFWTQGAIKYPRGGYMLKPFITTLPVQAARVKDERTIYSRFLYDMGAGLNMMLSTDFIKDSSLLQRKRKYYTKQAEGLGGKIDMQMTVIKEVKLGPYRFRNVPIYVFDDENNITSYPYLGGLIGNDLLRRFNIILNYSRRDFYLVPNKHYAEPFDYSYSGIELYDINGEVVIGDVAKGSPAEAAGLHEGDIVVAIDKSFNQSLGQMKIALQQEGKLIRMIIRRGAELIQKDFKIKSMKH</sequence>
<dbReference type="PATRIC" id="fig|1492898.3.peg.3634"/>
<keyword evidence="4" id="KW-1185">Reference proteome</keyword>
<name>A0A172TYS3_9BACT</name>
<dbReference type="InterPro" id="IPR001478">
    <property type="entry name" value="PDZ"/>
</dbReference>
<dbReference type="EMBL" id="CP011390">
    <property type="protein sequence ID" value="ANE51887.1"/>
    <property type="molecule type" value="Genomic_DNA"/>
</dbReference>
<dbReference type="Proteomes" id="UP000077177">
    <property type="component" value="Chromosome"/>
</dbReference>
<feature type="signal peptide" evidence="1">
    <location>
        <begin position="1"/>
        <end position="19"/>
    </location>
</feature>
<reference evidence="4" key="1">
    <citation type="submission" date="2015-01" db="EMBL/GenBank/DDBJ databases">
        <title>Flavisolibacter sp./LCS9/ whole genome sequencing.</title>
        <authorList>
            <person name="Kim M.K."/>
            <person name="Srinivasan S."/>
            <person name="Lee J.-J."/>
        </authorList>
    </citation>
    <scope>NUCLEOTIDE SEQUENCE [LARGE SCALE GENOMIC DNA]</scope>
    <source>
        <strain evidence="4">LCS9</strain>
    </source>
</reference>
<evidence type="ECO:0000313" key="4">
    <source>
        <dbReference type="Proteomes" id="UP000077177"/>
    </source>
</evidence>
<protein>
    <recommendedName>
        <fullName evidence="2">PDZ domain-containing protein</fullName>
    </recommendedName>
</protein>
<proteinExistence type="predicted"/>
<evidence type="ECO:0000256" key="1">
    <source>
        <dbReference type="SAM" id="SignalP"/>
    </source>
</evidence>
<dbReference type="Gene3D" id="2.40.70.10">
    <property type="entry name" value="Acid Proteases"/>
    <property type="match status" value="2"/>
</dbReference>
<accession>A0A172TYS3</accession>
<dbReference type="SUPFAM" id="SSF50156">
    <property type="entry name" value="PDZ domain-like"/>
    <property type="match status" value="1"/>
</dbReference>
<gene>
    <name evidence="3" type="ORF">SY85_16700</name>
</gene>
<dbReference type="OrthoDB" id="3521766at2"/>
<dbReference type="Gene3D" id="2.30.42.10">
    <property type="match status" value="1"/>
</dbReference>
<dbReference type="RefSeq" id="WP_066406025.1">
    <property type="nucleotide sequence ID" value="NZ_CP011390.1"/>
</dbReference>
<dbReference type="AlphaFoldDB" id="A0A172TYS3"/>
<dbReference type="STRING" id="1492898.SY85_16700"/>
<evidence type="ECO:0000259" key="2">
    <source>
        <dbReference type="PROSITE" id="PS50106"/>
    </source>
</evidence>
<dbReference type="InterPro" id="IPR021109">
    <property type="entry name" value="Peptidase_aspartic_dom_sf"/>
</dbReference>
<organism evidence="3 4">
    <name type="scientific">Flavisolibacter tropicus</name>
    <dbReference type="NCBI Taxonomy" id="1492898"/>
    <lineage>
        <taxon>Bacteria</taxon>
        <taxon>Pseudomonadati</taxon>
        <taxon>Bacteroidota</taxon>
        <taxon>Chitinophagia</taxon>
        <taxon>Chitinophagales</taxon>
        <taxon>Chitinophagaceae</taxon>
        <taxon>Flavisolibacter</taxon>
    </lineage>
</organism>
<reference evidence="3 4" key="2">
    <citation type="journal article" date="2016" name="Int. J. Syst. Evol. Microbiol.">
        <title>Flavisolibacter tropicus sp. nov., isolated from tropical soil.</title>
        <authorList>
            <person name="Lee J.J."/>
            <person name="Kang M.S."/>
            <person name="Kim G.S."/>
            <person name="Lee C.S."/>
            <person name="Lim S."/>
            <person name="Lee J."/>
            <person name="Roh S.H."/>
            <person name="Kang H."/>
            <person name="Ha J.M."/>
            <person name="Bae S."/>
            <person name="Jung H.Y."/>
            <person name="Kim M.K."/>
        </authorList>
    </citation>
    <scope>NUCLEOTIDE SEQUENCE [LARGE SCALE GENOMIC DNA]</scope>
    <source>
        <strain evidence="3 4">LCS9</strain>
    </source>
</reference>
<dbReference type="Pfam" id="PF13180">
    <property type="entry name" value="PDZ_2"/>
    <property type="match status" value="1"/>
</dbReference>
<dbReference type="SMART" id="SM00228">
    <property type="entry name" value="PDZ"/>
    <property type="match status" value="1"/>
</dbReference>
<dbReference type="PROSITE" id="PS50106">
    <property type="entry name" value="PDZ"/>
    <property type="match status" value="1"/>
</dbReference>
<dbReference type="InterPro" id="IPR036034">
    <property type="entry name" value="PDZ_sf"/>
</dbReference>
<feature type="chain" id="PRO_5008001418" description="PDZ domain-containing protein" evidence="1">
    <location>
        <begin position="20"/>
        <end position="395"/>
    </location>
</feature>
<keyword evidence="1" id="KW-0732">Signal</keyword>
<dbReference type="Pfam" id="PF13650">
    <property type="entry name" value="Asp_protease_2"/>
    <property type="match status" value="2"/>
</dbReference>
<dbReference type="SUPFAM" id="SSF50630">
    <property type="entry name" value="Acid proteases"/>
    <property type="match status" value="2"/>
</dbReference>
<evidence type="ECO:0000313" key="3">
    <source>
        <dbReference type="EMBL" id="ANE51887.1"/>
    </source>
</evidence>
<dbReference type="KEGG" id="fla:SY85_16700"/>